<dbReference type="CDD" id="cd01887">
    <property type="entry name" value="IF2_eIF5B"/>
    <property type="match status" value="1"/>
</dbReference>
<feature type="compositionally biased region" description="Polar residues" evidence="7">
    <location>
        <begin position="161"/>
        <end position="170"/>
    </location>
</feature>
<dbReference type="GO" id="GO:0003924">
    <property type="term" value="F:GTPase activity"/>
    <property type="evidence" value="ECO:0007669"/>
    <property type="project" value="InterPro"/>
</dbReference>
<dbReference type="Pfam" id="PF22042">
    <property type="entry name" value="EF-G_D2"/>
    <property type="match status" value="1"/>
</dbReference>
<accession>A0A644TH88</accession>
<dbReference type="PANTHER" id="PTHR43381:SF5">
    <property type="entry name" value="TR-TYPE G DOMAIN-CONTAINING PROTEIN"/>
    <property type="match status" value="1"/>
</dbReference>
<dbReference type="PANTHER" id="PTHR43381">
    <property type="entry name" value="TRANSLATION INITIATION FACTOR IF-2-RELATED"/>
    <property type="match status" value="1"/>
</dbReference>
<dbReference type="GO" id="GO:0003743">
    <property type="term" value="F:translation initiation factor activity"/>
    <property type="evidence" value="ECO:0007669"/>
    <property type="project" value="UniProtKB-KW"/>
</dbReference>
<keyword evidence="4" id="KW-0648">Protein biosynthesis</keyword>
<feature type="compositionally biased region" description="Basic residues" evidence="7">
    <location>
        <begin position="378"/>
        <end position="390"/>
    </location>
</feature>
<comment type="caution">
    <text evidence="9">The sequence shown here is derived from an EMBL/GenBank/DDBJ whole genome shotgun (WGS) entry which is preliminary data.</text>
</comment>
<dbReference type="PROSITE" id="PS51722">
    <property type="entry name" value="G_TR_2"/>
    <property type="match status" value="1"/>
</dbReference>
<dbReference type="GO" id="GO:0005829">
    <property type="term" value="C:cytosol"/>
    <property type="evidence" value="ECO:0007669"/>
    <property type="project" value="TreeGrafter"/>
</dbReference>
<dbReference type="InterPro" id="IPR009000">
    <property type="entry name" value="Transl_B-barrel_sf"/>
</dbReference>
<feature type="compositionally biased region" description="Low complexity" evidence="7">
    <location>
        <begin position="71"/>
        <end position="85"/>
    </location>
</feature>
<dbReference type="FunFam" id="3.40.50.10050:FF:000001">
    <property type="entry name" value="Translation initiation factor IF-2"/>
    <property type="match status" value="1"/>
</dbReference>
<dbReference type="SUPFAM" id="SSF50447">
    <property type="entry name" value="Translation proteins"/>
    <property type="match status" value="2"/>
</dbReference>
<dbReference type="SUPFAM" id="SSF52540">
    <property type="entry name" value="P-loop containing nucleoside triphosphate hydrolases"/>
    <property type="match status" value="1"/>
</dbReference>
<proteinExistence type="inferred from homology"/>
<keyword evidence="9" id="KW-0251">Elongation factor</keyword>
<evidence type="ECO:0000313" key="9">
    <source>
        <dbReference type="EMBL" id="MPL66365.1"/>
    </source>
</evidence>
<protein>
    <submittedName>
        <fullName evidence="9">Elongation factor 4</fullName>
    </submittedName>
</protein>
<dbReference type="InterPro" id="IPR000795">
    <property type="entry name" value="T_Tr_GTP-bd_dom"/>
</dbReference>
<dbReference type="FunFam" id="2.40.30.10:FF:000054">
    <property type="entry name" value="Translation initiation factor IF-2"/>
    <property type="match status" value="1"/>
</dbReference>
<sequence>MTDNTENPQKKVHLIKQPKSAQSEAGPAKPKPEEVSPVERKKVVVVKKKLVLKKAQAKVVARHEGEPAELPPESAAQAQAQQQVLPEEDKAQLGRIHPVGPEVAPNDRGNLSETISTPEPAISAPKVEAPKEAPLPEAGKPVSEPAAKRDRPKDGKPGEPSSGQQKNSFQAGFERPYGAAGTVGGYPANRGRGDAPRGQPYQGRSSYQGSNYQGSNYQGGPGSYRGGYQGSQGGYQGSSGGQGGYQGTQGGPGGYRSQSQPYDPNRPRPQGYQGSGGYQGQRPYQPQGGGYQGQRPYQGPSQGGYQGSRPYTPGQGGPYPRGPRPQGPGAPGGYRPGYPSQGRPGGRAGNLSGGPRPGAYGARGPQSGPAPMETGRTGQRKQSPRKKGAFVRREDMELEKELQLKKKAEARAIAIPKSIDIMENISVSDLAKKMNIKPAELIAKLMGLGVMATINQKIDAETATILASEYNCEVKIVSLYDETVIEKAAENPDDLKPRAPIVTVMGHVDHGKTKLLDAIRKTDVVSSEYGGITQHIGAYQVETGRGKITFLDTPGHAAFTKMRARGSQVTDIVILVVSAVEGVMPQTKEAIDHAKAAEVPIIVAVNKIDLPESNPDRVKTQLSELGLIPEEWGGTTQFCEVSALQKKGIPELLDAILLQAEILELQASYKCLAEAKIIESRIDQGRGIVATIIVDKGTLRIGDSFVAGIYPGRVRAMFDDKGNRVEEAGPSTPVEVLGFEGLPNAGDPFEVVDEEKYARAISDKRQELKKYEEGKNVKKVTLDNLYETISAGEVQELKVIIKGDVQGSVEALKGMLEKLSTKEIRLSVIRAAAGAISDDDVMMASASDAIIIGFNVRPIASAKMLADREKVDIRKYNIIYRAQEDIQKAMEGLLSPELKEQEIGKAEVRNIFRVPKVGIVAGCYMLEGAVRRHCQVRVIREDIEIFQGKISSLKRFKDDAREVGAGYECGIGIENCNDLKEGDLLEIYETVEVARTLGKPEDNGSNKA</sequence>
<feature type="domain" description="Tr-type G" evidence="8">
    <location>
        <begin position="497"/>
        <end position="664"/>
    </location>
</feature>
<feature type="compositionally biased region" description="Basic and acidic residues" evidence="7">
    <location>
        <begin position="146"/>
        <end position="157"/>
    </location>
</feature>
<evidence type="ECO:0000259" key="8">
    <source>
        <dbReference type="PROSITE" id="PS51722"/>
    </source>
</evidence>
<evidence type="ECO:0000256" key="5">
    <source>
        <dbReference type="ARBA" id="ARBA00023134"/>
    </source>
</evidence>
<feature type="compositionally biased region" description="Gly residues" evidence="7">
    <location>
        <begin position="343"/>
        <end position="356"/>
    </location>
</feature>
<keyword evidence="3" id="KW-0547">Nucleotide-binding</keyword>
<dbReference type="HAMAP" id="MF_00100_B">
    <property type="entry name" value="IF_2_B"/>
    <property type="match status" value="1"/>
</dbReference>
<dbReference type="NCBIfam" id="TIGR00231">
    <property type="entry name" value="small_GTP"/>
    <property type="match status" value="1"/>
</dbReference>
<name>A0A644TH88_9ZZZZ</name>
<evidence type="ECO:0000256" key="1">
    <source>
        <dbReference type="ARBA" id="ARBA00007733"/>
    </source>
</evidence>
<evidence type="ECO:0000256" key="6">
    <source>
        <dbReference type="ARBA" id="ARBA00025162"/>
    </source>
</evidence>
<dbReference type="InterPro" id="IPR023115">
    <property type="entry name" value="TIF_IF2_dom3"/>
</dbReference>
<dbReference type="InterPro" id="IPR005225">
    <property type="entry name" value="Small_GTP-bd"/>
</dbReference>
<dbReference type="CDD" id="cd03702">
    <property type="entry name" value="IF2_mtIF2_II"/>
    <property type="match status" value="1"/>
</dbReference>
<dbReference type="InterPro" id="IPR044145">
    <property type="entry name" value="IF2_II"/>
</dbReference>
<comment type="function">
    <text evidence="6">One of the essential components for the initiation of protein synthesis. Protects formylmethionyl-tRNA from spontaneous hydrolysis and promotes its binding to the 30S ribosomal subunits. Also involved in the hydrolysis of GTP during the formation of the 70S ribosomal complex.</text>
</comment>
<dbReference type="GO" id="GO:0003746">
    <property type="term" value="F:translation elongation factor activity"/>
    <property type="evidence" value="ECO:0007669"/>
    <property type="project" value="UniProtKB-KW"/>
</dbReference>
<evidence type="ECO:0000256" key="7">
    <source>
        <dbReference type="SAM" id="MobiDB-lite"/>
    </source>
</evidence>
<comment type="similarity">
    <text evidence="1">Belongs to the TRAFAC class translation factor GTPase superfamily. Classic translation factor GTPase family. IF-2 subfamily.</text>
</comment>
<dbReference type="AlphaFoldDB" id="A0A644TH88"/>
<gene>
    <name evidence="9" type="primary">lepA_9</name>
    <name evidence="9" type="ORF">SDC9_12038</name>
</gene>
<keyword evidence="5" id="KW-0342">GTP-binding</keyword>
<dbReference type="FunFam" id="2.40.30.10:FF:000008">
    <property type="entry name" value="Translation initiation factor IF-2"/>
    <property type="match status" value="1"/>
</dbReference>
<dbReference type="NCBIfam" id="TIGR00487">
    <property type="entry name" value="IF-2"/>
    <property type="match status" value="1"/>
</dbReference>
<dbReference type="InterPro" id="IPR006847">
    <property type="entry name" value="IF2_N"/>
</dbReference>
<dbReference type="InterPro" id="IPR015760">
    <property type="entry name" value="TIF_IF2"/>
</dbReference>
<evidence type="ECO:0000256" key="3">
    <source>
        <dbReference type="ARBA" id="ARBA00022741"/>
    </source>
</evidence>
<dbReference type="Gene3D" id="2.40.30.10">
    <property type="entry name" value="Translation factors"/>
    <property type="match status" value="2"/>
</dbReference>
<dbReference type="InterPro" id="IPR053905">
    <property type="entry name" value="EF-G-like_DII"/>
</dbReference>
<feature type="compositionally biased region" description="Gly residues" evidence="7">
    <location>
        <begin position="217"/>
        <end position="254"/>
    </location>
</feature>
<dbReference type="PROSITE" id="PS01176">
    <property type="entry name" value="IF2"/>
    <property type="match status" value="1"/>
</dbReference>
<dbReference type="SUPFAM" id="SSF52156">
    <property type="entry name" value="Initiation factor IF2/eIF5b, domain 3"/>
    <property type="match status" value="1"/>
</dbReference>
<dbReference type="Gene3D" id="3.40.50.10050">
    <property type="entry name" value="Translation initiation factor IF- 2, domain 3"/>
    <property type="match status" value="1"/>
</dbReference>
<dbReference type="GO" id="GO:0005525">
    <property type="term" value="F:GTP binding"/>
    <property type="evidence" value="ECO:0007669"/>
    <property type="project" value="UniProtKB-KW"/>
</dbReference>
<feature type="region of interest" description="Disordered" evidence="7">
    <location>
        <begin position="56"/>
        <end position="390"/>
    </location>
</feature>
<dbReference type="InterPro" id="IPR036925">
    <property type="entry name" value="TIF_IF2_dom3_sf"/>
</dbReference>
<dbReference type="FunFam" id="3.40.50.300:FF:000019">
    <property type="entry name" value="Translation initiation factor IF-2"/>
    <property type="match status" value="1"/>
</dbReference>
<dbReference type="Gene3D" id="3.40.50.300">
    <property type="entry name" value="P-loop containing nucleotide triphosphate hydrolases"/>
    <property type="match status" value="1"/>
</dbReference>
<feature type="compositionally biased region" description="Polar residues" evidence="7">
    <location>
        <begin position="202"/>
        <end position="216"/>
    </location>
</feature>
<dbReference type="InterPro" id="IPR027417">
    <property type="entry name" value="P-loop_NTPase"/>
</dbReference>
<dbReference type="Pfam" id="PF00009">
    <property type="entry name" value="GTP_EFTU"/>
    <property type="match status" value="1"/>
</dbReference>
<organism evidence="9">
    <name type="scientific">bioreactor metagenome</name>
    <dbReference type="NCBI Taxonomy" id="1076179"/>
    <lineage>
        <taxon>unclassified sequences</taxon>
        <taxon>metagenomes</taxon>
        <taxon>ecological metagenomes</taxon>
    </lineage>
</organism>
<evidence type="ECO:0000256" key="2">
    <source>
        <dbReference type="ARBA" id="ARBA00022540"/>
    </source>
</evidence>
<keyword evidence="2" id="KW-0396">Initiation factor</keyword>
<dbReference type="Pfam" id="PF04760">
    <property type="entry name" value="IF2_N"/>
    <property type="match status" value="1"/>
</dbReference>
<reference evidence="9" key="1">
    <citation type="submission" date="2019-08" db="EMBL/GenBank/DDBJ databases">
        <authorList>
            <person name="Kucharzyk K."/>
            <person name="Murdoch R.W."/>
            <person name="Higgins S."/>
            <person name="Loffler F."/>
        </authorList>
    </citation>
    <scope>NUCLEOTIDE SEQUENCE</scope>
</reference>
<dbReference type="InterPro" id="IPR000178">
    <property type="entry name" value="TF_IF2_bacterial-like"/>
</dbReference>
<dbReference type="CDD" id="cd03692">
    <property type="entry name" value="mtIF2_IVc"/>
    <property type="match status" value="1"/>
</dbReference>
<evidence type="ECO:0000256" key="4">
    <source>
        <dbReference type="ARBA" id="ARBA00022917"/>
    </source>
</evidence>
<dbReference type="EMBL" id="VSSQ01000032">
    <property type="protein sequence ID" value="MPL66365.1"/>
    <property type="molecule type" value="Genomic_DNA"/>
</dbReference>
<feature type="region of interest" description="Disordered" evidence="7">
    <location>
        <begin position="1"/>
        <end position="38"/>
    </location>
</feature>
<dbReference type="Pfam" id="PF11987">
    <property type="entry name" value="IF-2"/>
    <property type="match status" value="1"/>
</dbReference>